<evidence type="ECO:0000256" key="5">
    <source>
        <dbReference type="ARBA" id="ARBA00022839"/>
    </source>
</evidence>
<evidence type="ECO:0000259" key="12">
    <source>
        <dbReference type="Pfam" id="PF18334"/>
    </source>
</evidence>
<feature type="domain" description="Xrn1 helical" evidence="9">
    <location>
        <begin position="275"/>
        <end position="669"/>
    </location>
</feature>
<dbReference type="FunFam" id="3.40.50.12390:FF:000002">
    <property type="entry name" value="5'-3' exoribonuclease 1"/>
    <property type="match status" value="1"/>
</dbReference>
<gene>
    <name evidence="13" type="ORF">ATEIFO6365_0004020600</name>
</gene>
<dbReference type="Proteomes" id="UP000452235">
    <property type="component" value="Unassembled WGS sequence"/>
</dbReference>
<dbReference type="GO" id="GO:0016075">
    <property type="term" value="P:rRNA catabolic process"/>
    <property type="evidence" value="ECO:0007669"/>
    <property type="project" value="TreeGrafter"/>
</dbReference>
<dbReference type="GO" id="GO:0005634">
    <property type="term" value="C:nucleus"/>
    <property type="evidence" value="ECO:0007669"/>
    <property type="project" value="TreeGrafter"/>
</dbReference>
<dbReference type="GO" id="GO:0003723">
    <property type="term" value="F:RNA binding"/>
    <property type="evidence" value="ECO:0007669"/>
    <property type="project" value="UniProtKB-KW"/>
</dbReference>
<dbReference type="FunFam" id="1.25.40.1050:FF:000002">
    <property type="entry name" value="5'-3' exoribonuclease"/>
    <property type="match status" value="1"/>
</dbReference>
<keyword evidence="6" id="KW-0963">Cytoplasm</keyword>
<dbReference type="Gene3D" id="3.40.50.12390">
    <property type="match status" value="2"/>
</dbReference>
<dbReference type="InterPro" id="IPR016494">
    <property type="entry name" value="5_3_exoribonuclease_1"/>
</dbReference>
<dbReference type="InterPro" id="IPR027073">
    <property type="entry name" value="5_3_exoribonuclease"/>
</dbReference>
<dbReference type="PANTHER" id="PTHR12341:SF7">
    <property type="entry name" value="5'-3' EXORIBONUCLEASE 1"/>
    <property type="match status" value="1"/>
</dbReference>
<evidence type="ECO:0000259" key="9">
    <source>
        <dbReference type="Pfam" id="PF17846"/>
    </source>
</evidence>
<evidence type="ECO:0000313" key="13">
    <source>
        <dbReference type="EMBL" id="GFF15087.1"/>
    </source>
</evidence>
<dbReference type="InterPro" id="IPR014722">
    <property type="entry name" value="Rib_uL2_dom2"/>
</dbReference>
<dbReference type="CDD" id="cd18673">
    <property type="entry name" value="PIN_XRN1-2-like"/>
    <property type="match status" value="1"/>
</dbReference>
<keyword evidence="5 6" id="KW-0269">Exonuclease</keyword>
<protein>
    <recommendedName>
        <fullName evidence="6">5'-3' exoribonuclease 1</fullName>
        <ecNumber evidence="6">3.1.13.-</ecNumber>
    </recommendedName>
</protein>
<dbReference type="Pfam" id="PF18334">
    <property type="entry name" value="XRN1_D2_D3"/>
    <property type="match status" value="1"/>
</dbReference>
<dbReference type="GO" id="GO:0004534">
    <property type="term" value="F:5'-3' RNA exonuclease activity"/>
    <property type="evidence" value="ECO:0007669"/>
    <property type="project" value="TreeGrafter"/>
</dbReference>
<accession>A0A5M3YNV7</accession>
<dbReference type="Pfam" id="PF18332">
    <property type="entry name" value="XRN1_D1"/>
    <property type="match status" value="1"/>
</dbReference>
<dbReference type="PIRSF" id="PIRSF006743">
    <property type="entry name" value="Exonuclease_Xnr1"/>
    <property type="match status" value="1"/>
</dbReference>
<sequence>MGVPKFFRWLSERYPAISMLIAENRIPEFDNLYLDMNGIIHNCTHKDSDSPTFRMTEDKMFIAIFNYIEHLYGKIKPKKLFFMAVDGVAPRAKMNQQRARRFRTALDAEVAKEKAIAQGVEMPKEDAFDSNCITPGTEFMAKLTEQLKYFISKKISEDKDWQGVEIVLSGHEVPGEGEHKIMEYIRHAKAQPGYDPNVRHCLYGLDADLIMLGLLSHDPHFCLLREEVTFGRQVQKKPKELEHQNFYLLHLSMVREYLELEFQELEQEGALKFPFDMERVIDDFILMAFFVGNDFLPNLPNLHINEGALALMFKIYKDILPKMGGYINEQGVINLERLGVLLDGLSDVEFRFFEAEYSDARWIKAKKNGTETMELQEKPKGLTVTPAQKDLFKDVKKYVLNRPGKAADTKPLDFPSSLPARDRKFVEQLADDLRLPWTTVSDEHGERFIRLQFPEIPGDDSDEEEDEEASMAVQRVIRKYDNAKVQEVSAEEAQKAAEKKYEEKFQEWKDKYYTSKFDWGLENAEEMRKLTENYVQGLQWVLFYYYRGIASWPWFFGYHYAPMISDVKKGLKADMNFRLGQPFRPYEQLMGVLPDRSKKIVPPAYRDLMTSPESPIIDFYPRDFELDMNGKKMEWEAVVKIPFIDEERLLDALKTREHLLTPDEKARNGFGASLKFTYSPEVQYVYPSSLPGVFPDIPNCHCIENIFDLPTMDGLEPYIGLVDGVQLGASALAGFPSLKTLPHVGQLGFHGVCVFQQESRNESMVVTILEPGSRSSVELAKAKLGQRVYVGYPFLQEALVVRVSDELFDYIKPEGQQHIASIPHTEAQIDQWKKKADKIEGIYSRRLGMIIGSVESMVHVQPLKGLLKTDEGASVKEFADIPGQETDYALQMVVDEVINPDERFIEREALPIEKEFPEGSRAFFLGDFNYGRPVHITGHDDGKVNGLIAAVKGREPEFGKERARNAEKLSPYMPSYAIARSLRLNPLVLAKITSSFSVDIEGSRVNLGLNLKFEAKKQKVLGYSRRGESGWEFSSKAVDLLQQYMIRFPDFIAGIQRNPQKDRYTPTDFYPEDIALVKMKEIRDWLKSIEAKNFERVPLEAEQLDSDVVKLIEQDADQLIQNMPPMQPKKIRGVPRGALLRPADVEQRLGNQTFKLGDRVVYAQDSGKVPIATRGTVVGLTRTSRAVLLDVVFDASFMSGTTLGDRCSPFRGQTVLASSVLNVSYRQLLASTRAATSHQQQTQPSPWTVAGYGEPLGPGGTGQLKDAPTPPPLSHSYRGAVSGVQANGRGGGPRGRGGRGASNGVGAQTTLPFRPHPNGGDQQMHGSSRGGRGRGGRGGMGRTRGGYVAVDPNPDVGVMQHNPNFRPQNYSQVPPPKTLDRRGGRGGRGNSRGSERGSRARGRGRGAAVTETS</sequence>
<proteinExistence type="inferred from homology"/>
<evidence type="ECO:0000259" key="8">
    <source>
        <dbReference type="Pfam" id="PF03159"/>
    </source>
</evidence>
<evidence type="ECO:0000259" key="10">
    <source>
        <dbReference type="Pfam" id="PF18129"/>
    </source>
</evidence>
<organism evidence="13 14">
    <name type="scientific">Aspergillus terreus</name>
    <dbReference type="NCBI Taxonomy" id="33178"/>
    <lineage>
        <taxon>Eukaryota</taxon>
        <taxon>Fungi</taxon>
        <taxon>Dikarya</taxon>
        <taxon>Ascomycota</taxon>
        <taxon>Pezizomycotina</taxon>
        <taxon>Eurotiomycetes</taxon>
        <taxon>Eurotiomycetidae</taxon>
        <taxon>Eurotiales</taxon>
        <taxon>Aspergillaceae</taxon>
        <taxon>Aspergillus</taxon>
        <taxon>Aspergillus subgen. Circumdati</taxon>
    </lineage>
</organism>
<feature type="domain" description="Exoribonuclease Xrn1 D2/D3" evidence="12">
    <location>
        <begin position="911"/>
        <end position="1134"/>
    </location>
</feature>
<dbReference type="Pfam" id="PF03159">
    <property type="entry name" value="XRN_N"/>
    <property type="match status" value="1"/>
</dbReference>
<dbReference type="InterPro" id="IPR041385">
    <property type="entry name" value="SH3_12"/>
</dbReference>
<feature type="compositionally biased region" description="Polar residues" evidence="7">
    <location>
        <begin position="1235"/>
        <end position="1246"/>
    </location>
</feature>
<evidence type="ECO:0000259" key="11">
    <source>
        <dbReference type="Pfam" id="PF18332"/>
    </source>
</evidence>
<dbReference type="Pfam" id="PF18129">
    <property type="entry name" value="SH3_12"/>
    <property type="match status" value="1"/>
</dbReference>
<keyword evidence="6" id="KW-0866">Nonsense-mediated mRNA decay</keyword>
<dbReference type="InterPro" id="IPR004859">
    <property type="entry name" value="Xrn1_N"/>
</dbReference>
<keyword evidence="14" id="KW-1185">Reference proteome</keyword>
<dbReference type="Gene3D" id="2.170.260.40">
    <property type="match status" value="1"/>
</dbReference>
<reference evidence="13 14" key="1">
    <citation type="submission" date="2020-01" db="EMBL/GenBank/DDBJ databases">
        <title>Aspergillus terreus IFO 6365 whole genome shotgun sequence.</title>
        <authorList>
            <person name="Kanamasa S."/>
            <person name="Takahashi H."/>
        </authorList>
    </citation>
    <scope>NUCLEOTIDE SEQUENCE [LARGE SCALE GENOMIC DNA]</scope>
    <source>
        <strain evidence="13 14">IFO 6365</strain>
    </source>
</reference>
<dbReference type="Pfam" id="PF17846">
    <property type="entry name" value="XRN_M"/>
    <property type="match status" value="1"/>
</dbReference>
<evidence type="ECO:0000256" key="7">
    <source>
        <dbReference type="SAM" id="MobiDB-lite"/>
    </source>
</evidence>
<evidence type="ECO:0000313" key="14">
    <source>
        <dbReference type="Proteomes" id="UP000452235"/>
    </source>
</evidence>
<evidence type="ECO:0000256" key="1">
    <source>
        <dbReference type="ARBA" id="ARBA00006994"/>
    </source>
</evidence>
<dbReference type="Gene3D" id="2.30.30.750">
    <property type="match status" value="1"/>
</dbReference>
<feature type="domain" description="5'-3' exoribonuclease 1 SH3-like" evidence="10">
    <location>
        <begin position="1152"/>
        <end position="1222"/>
    </location>
</feature>
<name>A0A5M3YNV7_ASPTE</name>
<dbReference type="GO" id="GO:0005737">
    <property type="term" value="C:cytoplasm"/>
    <property type="evidence" value="ECO:0007669"/>
    <property type="project" value="UniProtKB-SubCell"/>
</dbReference>
<dbReference type="VEuPathDB" id="FungiDB:ATEG_09292"/>
<dbReference type="EMBL" id="BLJY01000004">
    <property type="protein sequence ID" value="GFF15087.1"/>
    <property type="molecule type" value="Genomic_DNA"/>
</dbReference>
<dbReference type="InterPro" id="IPR047008">
    <property type="entry name" value="XRN1_SH3_sf"/>
</dbReference>
<dbReference type="EC" id="3.1.13.-" evidence="6"/>
<feature type="region of interest" description="Disordered" evidence="7">
    <location>
        <begin position="1235"/>
        <end position="1413"/>
    </location>
</feature>
<feature type="compositionally biased region" description="Polar residues" evidence="7">
    <location>
        <begin position="1361"/>
        <end position="1372"/>
    </location>
</feature>
<dbReference type="InterPro" id="IPR041106">
    <property type="entry name" value="XRN1_D2_D3"/>
</dbReference>
<dbReference type="InterPro" id="IPR040992">
    <property type="entry name" value="XRN1_D1"/>
</dbReference>
<comment type="similarity">
    <text evidence="1">Belongs to the 5'-3' exonuclease family. XRN2/RAT1 subfamily.</text>
</comment>
<dbReference type="OrthoDB" id="372487at2759"/>
<dbReference type="InterPro" id="IPR047007">
    <property type="entry name" value="XRN1_D1_sf"/>
</dbReference>
<dbReference type="GO" id="GO:0006397">
    <property type="term" value="P:mRNA processing"/>
    <property type="evidence" value="ECO:0007669"/>
    <property type="project" value="UniProtKB-KW"/>
</dbReference>
<comment type="caution">
    <text evidence="13">The sequence shown here is derived from an EMBL/GenBank/DDBJ whole genome shotgun (WGS) entry which is preliminary data.</text>
</comment>
<dbReference type="PANTHER" id="PTHR12341">
    <property type="entry name" value="5'-&gt;3' EXORIBONUCLEASE"/>
    <property type="match status" value="1"/>
</dbReference>
<keyword evidence="4 6" id="KW-0378">Hydrolase</keyword>
<evidence type="ECO:0000256" key="4">
    <source>
        <dbReference type="ARBA" id="ARBA00022801"/>
    </source>
</evidence>
<keyword evidence="2" id="KW-0507">mRNA processing</keyword>
<keyword evidence="6" id="KW-0694">RNA-binding</keyword>
<evidence type="ECO:0000256" key="6">
    <source>
        <dbReference type="PIRNR" id="PIRNR006743"/>
    </source>
</evidence>
<comment type="subcellular location">
    <subcellularLocation>
        <location evidence="6">Cytoplasm</location>
    </subcellularLocation>
</comment>
<dbReference type="InterPro" id="IPR041412">
    <property type="entry name" value="Xrn1_helical"/>
</dbReference>
<dbReference type="Gene3D" id="2.30.30.30">
    <property type="match status" value="1"/>
</dbReference>
<evidence type="ECO:0000256" key="2">
    <source>
        <dbReference type="ARBA" id="ARBA00022664"/>
    </source>
</evidence>
<feature type="domain" description="Xrn1 N-terminal" evidence="8">
    <location>
        <begin position="1"/>
        <end position="227"/>
    </location>
</feature>
<dbReference type="GO" id="GO:0000184">
    <property type="term" value="P:nuclear-transcribed mRNA catabolic process, nonsense-mediated decay"/>
    <property type="evidence" value="ECO:0007669"/>
    <property type="project" value="UniProtKB-KW"/>
</dbReference>
<comment type="function">
    <text evidence="6">Multifunctional protein that exhibits several independent functions at different levels of the cellular processes. 5'-3' exonuclease component of the nonsense-mediated mRNA decay (NMD) which is a highly conserved mRNA degradation pathway, an RNA surveillance system whose role is to identify and rid cells of mRNA with premature termination codons and thus prevents accumulation of potentially harmful truncated proteins.</text>
</comment>
<feature type="compositionally biased region" description="Gly residues" evidence="7">
    <location>
        <begin position="1288"/>
        <end position="1303"/>
    </location>
</feature>
<feature type="domain" description="5'-3' exoribonuclease 1 D1" evidence="11">
    <location>
        <begin position="720"/>
        <end position="907"/>
    </location>
</feature>
<keyword evidence="3 6" id="KW-0540">Nuclease</keyword>
<evidence type="ECO:0000256" key="3">
    <source>
        <dbReference type="ARBA" id="ARBA00022722"/>
    </source>
</evidence>
<dbReference type="Gene3D" id="1.25.40.1050">
    <property type="match status" value="1"/>
</dbReference>